<evidence type="ECO:0000256" key="1">
    <source>
        <dbReference type="SAM" id="Coils"/>
    </source>
</evidence>
<keyword evidence="3" id="KW-1185">Reference proteome</keyword>
<proteinExistence type="predicted"/>
<protein>
    <submittedName>
        <fullName evidence="2">Uncharacterized protein</fullName>
    </submittedName>
</protein>
<dbReference type="RefSeq" id="XP_024751820.1">
    <property type="nucleotide sequence ID" value="XM_024889866.1"/>
</dbReference>
<gene>
    <name evidence="2" type="ORF">BBK36DRAFT_1113038</name>
</gene>
<reference evidence="3" key="1">
    <citation type="submission" date="2016-07" db="EMBL/GenBank/DDBJ databases">
        <title>Multiple horizontal gene transfer events from other fungi enriched the ability of initially mycotrophic Trichoderma (Ascomycota) to feed on dead plant biomass.</title>
        <authorList>
            <consortium name="DOE Joint Genome Institute"/>
            <person name="Atanasova L."/>
            <person name="Chenthamara K."/>
            <person name="Zhang J."/>
            <person name="Grujic M."/>
            <person name="Henrissat B."/>
            <person name="Kuo A."/>
            <person name="Aerts A."/>
            <person name="Salamov A."/>
            <person name="Lipzen A."/>
            <person name="Labutti K."/>
            <person name="Barry K."/>
            <person name="Miao Y."/>
            <person name="Rahimi M.J."/>
            <person name="Shen Q."/>
            <person name="Grigoriev I.V."/>
            <person name="Kubicek C.P."/>
            <person name="Druzhinina I.S."/>
        </authorList>
    </citation>
    <scope>NUCLEOTIDE SEQUENCE [LARGE SCALE GENOMIC DNA]</scope>
    <source>
        <strain evidence="3">TUCIM 6016</strain>
    </source>
</reference>
<dbReference type="Proteomes" id="UP000241546">
    <property type="component" value="Unassembled WGS sequence"/>
</dbReference>
<dbReference type="EMBL" id="KZ680209">
    <property type="protein sequence ID" value="PTB68500.1"/>
    <property type="molecule type" value="Genomic_DNA"/>
</dbReference>
<feature type="coiled-coil region" evidence="1">
    <location>
        <begin position="35"/>
        <end position="69"/>
    </location>
</feature>
<organism evidence="2 3">
    <name type="scientific">Trichoderma citrinoviride</name>
    <dbReference type="NCBI Taxonomy" id="58853"/>
    <lineage>
        <taxon>Eukaryota</taxon>
        <taxon>Fungi</taxon>
        <taxon>Dikarya</taxon>
        <taxon>Ascomycota</taxon>
        <taxon>Pezizomycotina</taxon>
        <taxon>Sordariomycetes</taxon>
        <taxon>Hypocreomycetidae</taxon>
        <taxon>Hypocreales</taxon>
        <taxon>Hypocreaceae</taxon>
        <taxon>Trichoderma</taxon>
    </lineage>
</organism>
<dbReference type="AlphaFoldDB" id="A0A2T4BGQ0"/>
<evidence type="ECO:0000313" key="3">
    <source>
        <dbReference type="Proteomes" id="UP000241546"/>
    </source>
</evidence>
<sequence>DPDSMEKRIKKHVEHGVKKLNTHVYDLEDAVEAGTKSERKDIRAISQQLKEAQEKIDNHLDDIKKGMEQQLELVQKLGPLIAETARNIELGRKRSAAEAFRTDEDDIQIRTRTGLFQQLERRLAMHLSNTQTHIESAVYEMKSGTFKRLADLDERIGAIEEKMDRMARFMAKWEAVSSANAGSSGLESV</sequence>
<feature type="non-terminal residue" evidence="2">
    <location>
        <position position="1"/>
    </location>
</feature>
<keyword evidence="1" id="KW-0175">Coiled coil</keyword>
<accession>A0A2T4BGQ0</accession>
<dbReference type="GeneID" id="36597984"/>
<evidence type="ECO:0000313" key="2">
    <source>
        <dbReference type="EMBL" id="PTB68500.1"/>
    </source>
</evidence>
<name>A0A2T4BGQ0_9HYPO</name>
<dbReference type="OrthoDB" id="4899520at2759"/>